<organism evidence="2 3">
    <name type="scientific">Trichoderma harzianum CBS 226.95</name>
    <dbReference type="NCBI Taxonomy" id="983964"/>
    <lineage>
        <taxon>Eukaryota</taxon>
        <taxon>Fungi</taxon>
        <taxon>Dikarya</taxon>
        <taxon>Ascomycota</taxon>
        <taxon>Pezizomycotina</taxon>
        <taxon>Sordariomycetes</taxon>
        <taxon>Hypocreomycetidae</taxon>
        <taxon>Hypocreales</taxon>
        <taxon>Hypocreaceae</taxon>
        <taxon>Trichoderma</taxon>
    </lineage>
</organism>
<feature type="region of interest" description="Disordered" evidence="1">
    <location>
        <begin position="1"/>
        <end position="22"/>
    </location>
</feature>
<dbReference type="RefSeq" id="XP_024770221.1">
    <property type="nucleotide sequence ID" value="XM_024916337.1"/>
</dbReference>
<name>A0A2T4A0F0_TRIHA</name>
<evidence type="ECO:0000256" key="1">
    <source>
        <dbReference type="SAM" id="MobiDB-lite"/>
    </source>
</evidence>
<dbReference type="Proteomes" id="UP000241690">
    <property type="component" value="Unassembled WGS sequence"/>
</dbReference>
<keyword evidence="3" id="KW-1185">Reference proteome</keyword>
<evidence type="ECO:0000313" key="3">
    <source>
        <dbReference type="Proteomes" id="UP000241690"/>
    </source>
</evidence>
<accession>A0A2T4A0F0</accession>
<dbReference type="AlphaFoldDB" id="A0A2T4A0F0"/>
<dbReference type="STRING" id="983964.A0A2T4A0F0"/>
<dbReference type="EMBL" id="KZ679688">
    <property type="protein sequence ID" value="PTB50544.1"/>
    <property type="molecule type" value="Genomic_DNA"/>
</dbReference>
<evidence type="ECO:0000313" key="2">
    <source>
        <dbReference type="EMBL" id="PTB50544.1"/>
    </source>
</evidence>
<sequence length="164" mass="18405">MQPRSKNNSVHSFVGSTTNVERTTSAADDGGIQMWDTTRGVFRQVALLEAKRTLEFADGEPRVSDEVLAHMVGQALALHRSNNPLYVAASPERTITILANAYFIKFYTFEFPQGYDANYEGQSMTTPGCHLHVYSSTWLNIQRADHRRRFVAHLSAIIAWANSL</sequence>
<gene>
    <name evidence="2" type="ORF">M431DRAFT_485912</name>
</gene>
<reference evidence="2 3" key="1">
    <citation type="submission" date="2016-07" db="EMBL/GenBank/DDBJ databases">
        <title>Multiple horizontal gene transfer events from other fungi enriched the ability of initially mycotrophic Trichoderma (Ascomycota) to feed on dead plant biomass.</title>
        <authorList>
            <consortium name="DOE Joint Genome Institute"/>
            <person name="Aerts A."/>
            <person name="Atanasova L."/>
            <person name="Chenthamara K."/>
            <person name="Zhang J."/>
            <person name="Grujic M."/>
            <person name="Henrissat B."/>
            <person name="Kuo A."/>
            <person name="Salamov A."/>
            <person name="Lipzen A."/>
            <person name="Labutti K."/>
            <person name="Barry K."/>
            <person name="Miao Y."/>
            <person name="Rahimi M.J."/>
            <person name="Shen Q."/>
            <person name="Grigoriev I.V."/>
            <person name="Kubicek C.P."/>
            <person name="Druzhinina I.S."/>
        </authorList>
    </citation>
    <scope>NUCLEOTIDE SEQUENCE [LARGE SCALE GENOMIC DNA]</scope>
    <source>
        <strain evidence="2 3">CBS 226.95</strain>
    </source>
</reference>
<proteinExistence type="predicted"/>
<protein>
    <submittedName>
        <fullName evidence="2">Uncharacterized protein</fullName>
    </submittedName>
</protein>
<dbReference type="GeneID" id="36624906"/>